<comment type="caution">
    <text evidence="2">The sequence shown here is derived from an EMBL/GenBank/DDBJ whole genome shotgun (WGS) entry which is preliminary data.</text>
</comment>
<dbReference type="InterPro" id="IPR018713">
    <property type="entry name" value="MPAB/Lcp_cat_dom"/>
</dbReference>
<reference evidence="2 3" key="1">
    <citation type="submission" date="2018-05" db="EMBL/GenBank/DDBJ databases">
        <title>Amnibacterium sp. M8JJ-5, whole genome shotgun sequence.</title>
        <authorList>
            <person name="Tuo L."/>
        </authorList>
    </citation>
    <scope>NUCLEOTIDE SEQUENCE [LARGE SCALE GENOMIC DNA]</scope>
    <source>
        <strain evidence="2 3">M8JJ-5</strain>
    </source>
</reference>
<dbReference type="Proteomes" id="UP000244893">
    <property type="component" value="Unassembled WGS sequence"/>
</dbReference>
<protein>
    <submittedName>
        <fullName evidence="2">DUF2236 domain-containing protein</fullName>
    </submittedName>
</protein>
<organism evidence="2 3">
    <name type="scientific">Amnibacterium flavum</name>
    <dbReference type="NCBI Taxonomy" id="2173173"/>
    <lineage>
        <taxon>Bacteria</taxon>
        <taxon>Bacillati</taxon>
        <taxon>Actinomycetota</taxon>
        <taxon>Actinomycetes</taxon>
        <taxon>Micrococcales</taxon>
        <taxon>Microbacteriaceae</taxon>
        <taxon>Amnibacterium</taxon>
    </lineage>
</organism>
<dbReference type="GO" id="GO:0016491">
    <property type="term" value="F:oxidoreductase activity"/>
    <property type="evidence" value="ECO:0007669"/>
    <property type="project" value="InterPro"/>
</dbReference>
<gene>
    <name evidence="2" type="ORF">DDQ50_07010</name>
</gene>
<feature type="domain" description="ER-bound oxygenase mpaB/mpaB'/Rubber oxygenase catalytic" evidence="1">
    <location>
        <begin position="46"/>
        <end position="271"/>
    </location>
</feature>
<evidence type="ECO:0000313" key="3">
    <source>
        <dbReference type="Proteomes" id="UP000244893"/>
    </source>
</evidence>
<name>A0A2V1HV07_9MICO</name>
<dbReference type="OrthoDB" id="108890at2"/>
<sequence>MGRAFDPIRQSLLRTLTNEDESPPEWVSKLERGDDGGYFPQSSAAWAVHGDLPTIVAGIRALLTQALHPGALAGVHDHSRYREDPFGRLAGTIRWIFTVTYGSTDAADSATGWVQHIHQRVRGVYPGSDGEPIAYAADDPDLLRWVHLAFTDAFLGAHLVWGARPIPGGPDAYVAEWAKAGEMMGVAAPPRTHAELRAQLREYLDAGILRYDERVADVVRFLRRPPLPRALKPTYPLLFRGAVASMDDEYRALLGLPTPRGPVRLPTALVLDATGRLIGRTTGAEVSALARLERLGLTRP</sequence>
<evidence type="ECO:0000313" key="2">
    <source>
        <dbReference type="EMBL" id="PVZ96423.1"/>
    </source>
</evidence>
<dbReference type="EMBL" id="QEOP01000001">
    <property type="protein sequence ID" value="PVZ96423.1"/>
    <property type="molecule type" value="Genomic_DNA"/>
</dbReference>
<dbReference type="Pfam" id="PF09995">
    <property type="entry name" value="MPAB_Lcp_cat"/>
    <property type="match status" value="1"/>
</dbReference>
<proteinExistence type="predicted"/>
<accession>A0A2V1HV07</accession>
<evidence type="ECO:0000259" key="1">
    <source>
        <dbReference type="Pfam" id="PF09995"/>
    </source>
</evidence>
<dbReference type="AlphaFoldDB" id="A0A2V1HV07"/>
<dbReference type="PANTHER" id="PTHR36151">
    <property type="entry name" value="BLR2777 PROTEIN"/>
    <property type="match status" value="1"/>
</dbReference>
<keyword evidence="3" id="KW-1185">Reference proteome</keyword>
<dbReference type="PANTHER" id="PTHR36151:SF3">
    <property type="entry name" value="ER-BOUND OXYGENASE MPAB_MPAB'_RUBBER OXYGENASE CATALYTIC DOMAIN-CONTAINING PROTEIN"/>
    <property type="match status" value="1"/>
</dbReference>